<name>A0A6H0XQD5_9PEZI</name>
<dbReference type="Proteomes" id="UP000503462">
    <property type="component" value="Chromosome 2"/>
</dbReference>
<feature type="transmembrane region" description="Helical" evidence="8">
    <location>
        <begin position="186"/>
        <end position="206"/>
    </location>
</feature>
<dbReference type="PROSITE" id="PS00216">
    <property type="entry name" value="SUGAR_TRANSPORT_1"/>
    <property type="match status" value="1"/>
</dbReference>
<dbReference type="PROSITE" id="PS00217">
    <property type="entry name" value="SUGAR_TRANSPORT_2"/>
    <property type="match status" value="1"/>
</dbReference>
<feature type="transmembrane region" description="Helical" evidence="8">
    <location>
        <begin position="94"/>
        <end position="112"/>
    </location>
</feature>
<evidence type="ECO:0000256" key="8">
    <source>
        <dbReference type="SAM" id="Phobius"/>
    </source>
</evidence>
<evidence type="ECO:0000256" key="4">
    <source>
        <dbReference type="ARBA" id="ARBA00022692"/>
    </source>
</evidence>
<dbReference type="InterPro" id="IPR050360">
    <property type="entry name" value="MFS_Sugar_Transporters"/>
</dbReference>
<sequence>MKLNISQLLRQRILLVHAPKYVLYSMLISFGGLNFGLDTGCIGPITTMPQFVDYFGSLSPTVHGLVVSSILIPAAVASFFAGGLSDTLGRPRTVGSGLLVFGLGCALEASAQNLGMLFAGRIITGLGEGVYMSAMSIYICEIAPPKERGMLCSIQQFLTSLGICAGYFLCYGTVESGKSSTLAWRLPFAIQSFLALTFSVVAFRTLPQSPRWLEMKGRRAEAESVWNELGITSAERERSQQDTDVASLSEALVTSHVPSIQPPQRIKVNPLAIFHPSVLSRTLLGAALMTFQQLSGIDGVLYYAPLLFQAAGLSSSTSSFLASGLSALLMLLITIPAFLYADKWGRRTSVLSGGIIISTTMLLIGTLYAAGAVHGDHGVGRWAVIVLIYIFALAFSATWAVSVRVYSSEIQPVHTRAPATSFAQAMNWLTNWTVAFITPILLSEATYSIYFLFGGCTVLAVLLSAFAMPETKGRSLEDIDLEFERRRVHKVLNVTGVTRRLARRRRQVEENEIELMPVSAGSM</sequence>
<feature type="transmembrane region" description="Helical" evidence="8">
    <location>
        <begin position="320"/>
        <end position="341"/>
    </location>
</feature>
<feature type="transmembrane region" description="Helical" evidence="8">
    <location>
        <begin position="448"/>
        <end position="468"/>
    </location>
</feature>
<dbReference type="PROSITE" id="PS50850">
    <property type="entry name" value="MFS"/>
    <property type="match status" value="1"/>
</dbReference>
<dbReference type="PANTHER" id="PTHR48022">
    <property type="entry name" value="PLASTIDIC GLUCOSE TRANSPORTER 4"/>
    <property type="match status" value="1"/>
</dbReference>
<feature type="transmembrane region" description="Helical" evidence="8">
    <location>
        <begin position="118"/>
        <end position="139"/>
    </location>
</feature>
<comment type="similarity">
    <text evidence="2 7">Belongs to the major facilitator superfamily. Sugar transporter (TC 2.A.1.1) family.</text>
</comment>
<evidence type="ECO:0000259" key="9">
    <source>
        <dbReference type="PROSITE" id="PS50850"/>
    </source>
</evidence>
<dbReference type="InterPro" id="IPR003663">
    <property type="entry name" value="Sugar/inositol_transpt"/>
</dbReference>
<dbReference type="OrthoDB" id="5399138at2759"/>
<keyword evidence="5 8" id="KW-1133">Transmembrane helix</keyword>
<evidence type="ECO:0000256" key="2">
    <source>
        <dbReference type="ARBA" id="ARBA00010992"/>
    </source>
</evidence>
<reference evidence="10 11" key="1">
    <citation type="journal article" date="2016" name="Sci. Rep.">
        <title>Peltaster fructicola genome reveals evolution from an invasive phytopathogen to an ectophytic parasite.</title>
        <authorList>
            <person name="Xu C."/>
            <person name="Chen H."/>
            <person name="Gleason M.L."/>
            <person name="Xu J.R."/>
            <person name="Liu H."/>
            <person name="Zhang R."/>
            <person name="Sun G."/>
        </authorList>
    </citation>
    <scope>NUCLEOTIDE SEQUENCE [LARGE SCALE GENOMIC DNA]</scope>
    <source>
        <strain evidence="10 11">LNHT1506</strain>
    </source>
</reference>
<accession>A0A6H0XQD5</accession>
<evidence type="ECO:0000256" key="3">
    <source>
        <dbReference type="ARBA" id="ARBA00022448"/>
    </source>
</evidence>
<dbReference type="AlphaFoldDB" id="A0A6H0XQD5"/>
<keyword evidence="4 8" id="KW-0812">Transmembrane</keyword>
<keyword evidence="11" id="KW-1185">Reference proteome</keyword>
<dbReference type="InterPro" id="IPR036259">
    <property type="entry name" value="MFS_trans_sf"/>
</dbReference>
<feature type="transmembrane region" description="Helical" evidence="8">
    <location>
        <begin position="422"/>
        <end position="442"/>
    </location>
</feature>
<feature type="transmembrane region" description="Helical" evidence="8">
    <location>
        <begin position="21"/>
        <end position="45"/>
    </location>
</feature>
<organism evidence="10 11">
    <name type="scientific">Peltaster fructicola</name>
    <dbReference type="NCBI Taxonomy" id="286661"/>
    <lineage>
        <taxon>Eukaryota</taxon>
        <taxon>Fungi</taxon>
        <taxon>Dikarya</taxon>
        <taxon>Ascomycota</taxon>
        <taxon>Pezizomycotina</taxon>
        <taxon>Dothideomycetes</taxon>
        <taxon>Dothideomycetes incertae sedis</taxon>
        <taxon>Peltaster</taxon>
    </lineage>
</organism>
<feature type="transmembrane region" description="Helical" evidence="8">
    <location>
        <begin position="382"/>
        <end position="401"/>
    </location>
</feature>
<keyword evidence="6 8" id="KW-0472">Membrane</keyword>
<feature type="domain" description="Major facilitator superfamily (MFS) profile" evidence="9">
    <location>
        <begin position="24"/>
        <end position="472"/>
    </location>
</feature>
<gene>
    <name evidence="10" type="ORF">AMS68_002207</name>
</gene>
<dbReference type="GO" id="GO:0016020">
    <property type="term" value="C:membrane"/>
    <property type="evidence" value="ECO:0007669"/>
    <property type="project" value="UniProtKB-SubCell"/>
</dbReference>
<proteinExistence type="inferred from homology"/>
<comment type="subcellular location">
    <subcellularLocation>
        <location evidence="1">Membrane</location>
        <topology evidence="1">Multi-pass membrane protein</topology>
    </subcellularLocation>
</comment>
<feature type="transmembrane region" description="Helical" evidence="8">
    <location>
        <begin position="65"/>
        <end position="82"/>
    </location>
</feature>
<evidence type="ECO:0000256" key="5">
    <source>
        <dbReference type="ARBA" id="ARBA00022989"/>
    </source>
</evidence>
<evidence type="ECO:0000313" key="11">
    <source>
        <dbReference type="Proteomes" id="UP000503462"/>
    </source>
</evidence>
<dbReference type="InterPro" id="IPR005829">
    <property type="entry name" value="Sugar_transporter_CS"/>
</dbReference>
<dbReference type="InterPro" id="IPR020846">
    <property type="entry name" value="MFS_dom"/>
</dbReference>
<keyword evidence="3 7" id="KW-0813">Transport</keyword>
<evidence type="ECO:0000256" key="6">
    <source>
        <dbReference type="ARBA" id="ARBA00023136"/>
    </source>
</evidence>
<feature type="transmembrane region" description="Helical" evidence="8">
    <location>
        <begin position="283"/>
        <end position="308"/>
    </location>
</feature>
<evidence type="ECO:0000256" key="7">
    <source>
        <dbReference type="RuleBase" id="RU003346"/>
    </source>
</evidence>
<dbReference type="SUPFAM" id="SSF103473">
    <property type="entry name" value="MFS general substrate transporter"/>
    <property type="match status" value="1"/>
</dbReference>
<dbReference type="Pfam" id="PF00083">
    <property type="entry name" value="Sugar_tr"/>
    <property type="match status" value="1"/>
</dbReference>
<protein>
    <recommendedName>
        <fullName evidence="9">Major facilitator superfamily (MFS) profile domain-containing protein</fullName>
    </recommendedName>
</protein>
<dbReference type="InterPro" id="IPR005828">
    <property type="entry name" value="MFS_sugar_transport-like"/>
</dbReference>
<evidence type="ECO:0000256" key="1">
    <source>
        <dbReference type="ARBA" id="ARBA00004141"/>
    </source>
</evidence>
<dbReference type="PRINTS" id="PR00171">
    <property type="entry name" value="SUGRTRNSPORT"/>
</dbReference>
<dbReference type="GO" id="GO:0005351">
    <property type="term" value="F:carbohydrate:proton symporter activity"/>
    <property type="evidence" value="ECO:0007669"/>
    <property type="project" value="TreeGrafter"/>
</dbReference>
<feature type="transmembrane region" description="Helical" evidence="8">
    <location>
        <begin position="348"/>
        <end position="370"/>
    </location>
</feature>
<dbReference type="NCBIfam" id="TIGR00879">
    <property type="entry name" value="SP"/>
    <property type="match status" value="1"/>
</dbReference>
<feature type="transmembrane region" description="Helical" evidence="8">
    <location>
        <begin position="151"/>
        <end position="174"/>
    </location>
</feature>
<dbReference type="Gene3D" id="1.20.1250.20">
    <property type="entry name" value="MFS general substrate transporter like domains"/>
    <property type="match status" value="1"/>
</dbReference>
<evidence type="ECO:0000313" key="10">
    <source>
        <dbReference type="EMBL" id="QIW96689.1"/>
    </source>
</evidence>
<dbReference type="EMBL" id="CP051140">
    <property type="protein sequence ID" value="QIW96689.1"/>
    <property type="molecule type" value="Genomic_DNA"/>
</dbReference>
<dbReference type="PANTHER" id="PTHR48022:SF2">
    <property type="entry name" value="PLASTIDIC GLUCOSE TRANSPORTER 4"/>
    <property type="match status" value="1"/>
</dbReference>
<dbReference type="FunFam" id="1.20.1250.20:FF:000134">
    <property type="entry name" value="MFS sugar transporter protein"/>
    <property type="match status" value="1"/>
</dbReference>